<protein>
    <recommendedName>
        <fullName evidence="8">Histidine kinase-like ATPase</fullName>
    </recommendedName>
</protein>
<evidence type="ECO:0000256" key="1">
    <source>
        <dbReference type="ARBA" id="ARBA00022553"/>
    </source>
</evidence>
<feature type="domain" description="Histidine kinase" evidence="4">
    <location>
        <begin position="367"/>
        <end position="565"/>
    </location>
</feature>
<dbReference type="InterPro" id="IPR003661">
    <property type="entry name" value="HisK_dim/P_dom"/>
</dbReference>
<evidence type="ECO:0000256" key="2">
    <source>
        <dbReference type="PROSITE-ProRule" id="PRU00169"/>
    </source>
</evidence>
<evidence type="ECO:0000313" key="7">
    <source>
        <dbReference type="Proteomes" id="UP000266673"/>
    </source>
</evidence>
<dbReference type="SMART" id="SM00388">
    <property type="entry name" value="HisKA"/>
    <property type="match status" value="2"/>
</dbReference>
<dbReference type="Pfam" id="PF02518">
    <property type="entry name" value="HATPase_c"/>
    <property type="match status" value="2"/>
</dbReference>
<dbReference type="EMBL" id="QKWP01000046">
    <property type="protein sequence ID" value="RIB29107.1"/>
    <property type="molecule type" value="Genomic_DNA"/>
</dbReference>
<dbReference type="InterPro" id="IPR005467">
    <property type="entry name" value="His_kinase_dom"/>
</dbReference>
<dbReference type="InterPro" id="IPR018289">
    <property type="entry name" value="MULE_transposase_dom"/>
</dbReference>
<feature type="modified residue" description="4-aspartylphosphate" evidence="2">
    <location>
        <position position="686"/>
    </location>
</feature>
<dbReference type="SUPFAM" id="SSF52172">
    <property type="entry name" value="CheY-like"/>
    <property type="match status" value="1"/>
</dbReference>
<dbReference type="Gene3D" id="3.40.50.2300">
    <property type="match status" value="1"/>
</dbReference>
<dbReference type="OrthoDB" id="742364at2759"/>
<dbReference type="Proteomes" id="UP000266673">
    <property type="component" value="Unassembled WGS sequence"/>
</dbReference>
<dbReference type="InterPro" id="IPR036097">
    <property type="entry name" value="HisK_dim/P_sf"/>
</dbReference>
<dbReference type="PANTHER" id="PTHR43547">
    <property type="entry name" value="TWO-COMPONENT HISTIDINE KINASE"/>
    <property type="match status" value="1"/>
</dbReference>
<dbReference type="CDD" id="cd00082">
    <property type="entry name" value="HisKA"/>
    <property type="match status" value="2"/>
</dbReference>
<name>A0A397W697_9GLOM</name>
<dbReference type="InterPro" id="IPR029016">
    <property type="entry name" value="GAF-like_dom_sf"/>
</dbReference>
<dbReference type="InterPro" id="IPR036890">
    <property type="entry name" value="HATPase_C_sf"/>
</dbReference>
<evidence type="ECO:0000259" key="4">
    <source>
        <dbReference type="PROSITE" id="PS50109"/>
    </source>
</evidence>
<feature type="domain" description="Histidine kinase" evidence="4">
    <location>
        <begin position="959"/>
        <end position="1191"/>
    </location>
</feature>
<dbReference type="PANTHER" id="PTHR43547:SF2">
    <property type="entry name" value="HYBRID SIGNAL TRANSDUCTION HISTIDINE KINASE C"/>
    <property type="match status" value="1"/>
</dbReference>
<dbReference type="PRINTS" id="PR00344">
    <property type="entry name" value="BCTRLSENSOR"/>
</dbReference>
<dbReference type="Gene3D" id="3.30.565.10">
    <property type="entry name" value="Histidine kinase-like ATPase, C-terminal domain"/>
    <property type="match status" value="3"/>
</dbReference>
<dbReference type="Pfam" id="PF03101">
    <property type="entry name" value="FAR1"/>
    <property type="match status" value="1"/>
</dbReference>
<dbReference type="Pfam" id="PF00512">
    <property type="entry name" value="HisKA"/>
    <property type="match status" value="2"/>
</dbReference>
<comment type="caution">
    <text evidence="6">The sequence shown here is derived from an EMBL/GenBank/DDBJ whole genome shotgun (WGS) entry which is preliminary data.</text>
</comment>
<dbReference type="SUPFAM" id="SSF47384">
    <property type="entry name" value="Homodimeric domain of signal transducing histidine kinase"/>
    <property type="match status" value="2"/>
</dbReference>
<dbReference type="Gene3D" id="1.10.287.130">
    <property type="match status" value="2"/>
</dbReference>
<evidence type="ECO:0000313" key="6">
    <source>
        <dbReference type="EMBL" id="RIB29107.1"/>
    </source>
</evidence>
<evidence type="ECO:0000259" key="5">
    <source>
        <dbReference type="PROSITE" id="PS50110"/>
    </source>
</evidence>
<dbReference type="InterPro" id="IPR001789">
    <property type="entry name" value="Sig_transdc_resp-reg_receiver"/>
</dbReference>
<dbReference type="SUPFAM" id="SSF55781">
    <property type="entry name" value="GAF domain-like"/>
    <property type="match status" value="1"/>
</dbReference>
<dbReference type="PROSITE" id="PS50109">
    <property type="entry name" value="HIS_KIN"/>
    <property type="match status" value="2"/>
</dbReference>
<dbReference type="SUPFAM" id="SSF55874">
    <property type="entry name" value="ATPase domain of HSP90 chaperone/DNA topoisomerase II/histidine kinase"/>
    <property type="match status" value="2"/>
</dbReference>
<evidence type="ECO:0008006" key="8">
    <source>
        <dbReference type="Google" id="ProtNLM"/>
    </source>
</evidence>
<dbReference type="InterPro" id="IPR011006">
    <property type="entry name" value="CheY-like_superfamily"/>
</dbReference>
<feature type="domain" description="Response regulatory" evidence="5">
    <location>
        <begin position="637"/>
        <end position="753"/>
    </location>
</feature>
<dbReference type="SMART" id="SM00448">
    <property type="entry name" value="REC"/>
    <property type="match status" value="1"/>
</dbReference>
<proteinExistence type="predicted"/>
<evidence type="ECO:0000256" key="3">
    <source>
        <dbReference type="SAM" id="MobiDB-lite"/>
    </source>
</evidence>
<organism evidence="6 7">
    <name type="scientific">Gigaspora rosea</name>
    <dbReference type="NCBI Taxonomy" id="44941"/>
    <lineage>
        <taxon>Eukaryota</taxon>
        <taxon>Fungi</taxon>
        <taxon>Fungi incertae sedis</taxon>
        <taxon>Mucoromycota</taxon>
        <taxon>Glomeromycotina</taxon>
        <taxon>Glomeromycetes</taxon>
        <taxon>Diversisporales</taxon>
        <taxon>Gigasporaceae</taxon>
        <taxon>Gigaspora</taxon>
    </lineage>
</organism>
<dbReference type="InterPro" id="IPR003594">
    <property type="entry name" value="HATPase_dom"/>
</dbReference>
<dbReference type="Gene3D" id="3.30.450.20">
    <property type="entry name" value="PAS domain"/>
    <property type="match status" value="1"/>
</dbReference>
<feature type="region of interest" description="Disordered" evidence="3">
    <location>
        <begin position="1917"/>
        <end position="1966"/>
    </location>
</feature>
<dbReference type="GO" id="GO:0000155">
    <property type="term" value="F:phosphorelay sensor kinase activity"/>
    <property type="evidence" value="ECO:0007669"/>
    <property type="project" value="InterPro"/>
</dbReference>
<dbReference type="Pfam" id="PF00072">
    <property type="entry name" value="Response_reg"/>
    <property type="match status" value="1"/>
</dbReference>
<keyword evidence="1 2" id="KW-0597">Phosphoprotein</keyword>
<dbReference type="PROSITE" id="PS50110">
    <property type="entry name" value="RESPONSE_REGULATORY"/>
    <property type="match status" value="1"/>
</dbReference>
<gene>
    <name evidence="6" type="ORF">C2G38_2239117</name>
</gene>
<dbReference type="InterPro" id="IPR004358">
    <property type="entry name" value="Sig_transdc_His_kin-like_C"/>
</dbReference>
<dbReference type="SMART" id="SM00387">
    <property type="entry name" value="HATPase_c"/>
    <property type="match status" value="2"/>
</dbReference>
<accession>A0A397W697</accession>
<dbReference type="Pfam" id="PF10551">
    <property type="entry name" value="MULE"/>
    <property type="match status" value="1"/>
</dbReference>
<dbReference type="STRING" id="44941.A0A397W697"/>
<dbReference type="Gene3D" id="3.30.450.40">
    <property type="match status" value="1"/>
</dbReference>
<reference evidence="6 7" key="1">
    <citation type="submission" date="2018-06" db="EMBL/GenBank/DDBJ databases">
        <title>Comparative genomics reveals the genomic features of Rhizophagus irregularis, R. cerebriforme, R. diaphanum and Gigaspora rosea, and their symbiotic lifestyle signature.</title>
        <authorList>
            <person name="Morin E."/>
            <person name="San Clemente H."/>
            <person name="Chen E.C.H."/>
            <person name="De La Providencia I."/>
            <person name="Hainaut M."/>
            <person name="Kuo A."/>
            <person name="Kohler A."/>
            <person name="Murat C."/>
            <person name="Tang N."/>
            <person name="Roy S."/>
            <person name="Loubradou J."/>
            <person name="Henrissat B."/>
            <person name="Grigoriev I.V."/>
            <person name="Corradi N."/>
            <person name="Roux C."/>
            <person name="Martin F.M."/>
        </authorList>
    </citation>
    <scope>NUCLEOTIDE SEQUENCE [LARGE SCALE GENOMIC DNA]</scope>
    <source>
        <strain evidence="6 7">DAOM 194757</strain>
    </source>
</reference>
<keyword evidence="7" id="KW-1185">Reference proteome</keyword>
<dbReference type="InterPro" id="IPR004330">
    <property type="entry name" value="FAR1_DNA_bnd_dom"/>
</dbReference>
<sequence length="1989" mass="230082">MSSPLKMLSKSENSNHIDMVYNFDWSSTPLGSMDAWDPALKNATNLCLNTELPISILIDPSKWIMLYNKALGKQFKEVWPERYDTYISLDFNKVATTGKGLYYKDRPRILQRDGYDEEIFLSYSYSPIFKSDGTICALWCLAQETTQNALNTRRLKLLGEFDHFSSNIGSLESSCHIITKVLKNNEDIPYTLIYFVKHKLNNSSESLTAHLMATTFDSDDKEKRNIPDYLPESHEIIDLDKDANKSYDTYIELKRSAATYSFLKCDSWPIYLVFKEGRNVKVLLDDESQAVLFPIKISLDKDHVLSVVLIYGINRLRALDDRYIEFFNLVTNQIYVLLQHGKSVEDEKNQTKLLADMNYQKIMFFQGISHEIKTPLTLMLSPLNDVINTCIQEPLLMSHLQIIRRNAHRLLKHINALLQFSNIETNQLKAHYRETDIVEFTHELALDFKSMAKTLGLNYNIDIPNPDEFNLALGDKIYLDHDLYETIVLNLCSNAFKHTWNGQITVRLYPDYMNEKKKMVVLEVSDTGVGLALVKELITLHGGDITVTSVVNQGTTFKCWFPIGCEHLLIDQIRSNKMENQINHDRELYINRQLYLEESSQWMKYNKSETQYSINNNELDNMNIVADETTENDRKYKVLIVDDNNDMRDYLAGLLNEFDVYRAYDGKDAIRTLKTLKKLPDLILSDIMMPNMDGYELLNVLRSDVKTQLIPVILLSAKASETSKIQGLNKGADDYLVKPFSTRELICRIRANIECSILRRKILFHRYKQEDIKQLLLSIINMILSESDLDKTLLYITKEIYRRLPCDKIVIISNEPSKNNKIVIPYENVSEDLTPIINPFTEINGNNNNSQPFTRSQKYFNENLDVYISLNEYCDEVHKNASILSVEIRLDYNFWGWIKVHRSQNSFWFDSEIELLQQISNHISLAITYAKLLEEIGEKEIQIKAAEFANNAKTQILANTSHELRTPLCAIEGLMPSLEDTALTNEQKDMLNIISNAADIVLSIVNDVLNVAKLEAKKIILVNRTFDLLNSLESTIIIFGKKATTKNIELIVNCKIDMLPRAEPSFNPFAIKFVTIVKFTNEGEIVLTISMQPQEVIEENNDEDSSYDQVVKKELLLIELNDTGIGLNPRYIKHAWESFSQGDMSITKKQEGAGLGLSICKNLVEINGGEIKVESQLGKGSKFSFTWNVEILPMESLSTEAQFNKQTSYILPYAIRKKRILIIHSAENLRNSILNYLKSVEKVDSFDTFEKGINAVKAYKELYDQFIYDIVFIGLYENNKEETINFILELKELLINGNNLAIIFIVFPSNERIALARELMEKFLGTFVVYTPITLNKLSNQFIYMGLAHDESVSNFNNIDLEFDEPAHDDFEPARGRTAELHEGMKFRSWDEAYDRIEVYAQQKGFGLRKGHNTKTSEGVIRKRTMLCEHSGEYKPKNTLVKETNTKYIKCPWHINLLQPIKNNLNGIIYITTLNNEHNHNLSPYRMKVFNDNEITQDMCERVEFYLNAVKLKPLQIQRALQKEFPDRKICLFEIHKVTARFYCEKRKDISNDAAFLYKDLMKKKNKDPHWYVVIDWYKETHSLRSLFWMSPDQIILWMEFSNIVLNDNTAKTNRYDMVLSLFLCIDNHGSFRLVGCALMGDESADSYRWILRQTKKVTDGCKPGVIITNADPALDLAISEEYKESYAMHYFYMAHNLLILEVFENKWTQLSEKYNEPRVAKYLWTLYSYKKAWAHAYTTVLNSNISLVELAKVLDTSINEESKKANCLNYQASAITEDELIGFQEPESNNTQFVEDDEDIMQISVNYMLENVEINEIVESWTIQTIIDSRFRPPFYLMLCSSVAAFHITHVHKRWYKDIHSDLQEEPYAVATRFSKNHLQYSSKLVAQDITQKAVQFHRQDILENLQDLLTEMQEDGLTSSSTENDDEDDTKGQPKSSKRIKRAEELKPAKHQNQCGNCGEEYCSEDPETELVHGEFITSVEILNLRQ</sequence>